<feature type="compositionally biased region" description="Polar residues" evidence="1">
    <location>
        <begin position="33"/>
        <end position="62"/>
    </location>
</feature>
<dbReference type="Proteomes" id="UP000681967">
    <property type="component" value="Unassembled WGS sequence"/>
</dbReference>
<dbReference type="EMBL" id="CAJOBI010135537">
    <property type="protein sequence ID" value="CAF4743831.1"/>
    <property type="molecule type" value="Genomic_DNA"/>
</dbReference>
<name>A0A8S3B5P7_9BILA</name>
<proteinExistence type="predicted"/>
<evidence type="ECO:0000313" key="5">
    <source>
        <dbReference type="EMBL" id="CAF4805294.1"/>
    </source>
</evidence>
<evidence type="ECO:0000313" key="7">
    <source>
        <dbReference type="EMBL" id="CAF4962039.1"/>
    </source>
</evidence>
<dbReference type="EMBL" id="CAJOBJ010102891">
    <property type="protein sequence ID" value="CAF4596181.1"/>
    <property type="molecule type" value="Genomic_DNA"/>
</dbReference>
<gene>
    <name evidence="4" type="ORF">BYL167_LOCUS47302</name>
    <name evidence="5" type="ORF">BYL167_LOCUS48322</name>
    <name evidence="2" type="ORF">GIL414_LOCUS38717</name>
    <name evidence="7" type="ORF">GIL414_LOCUS54908</name>
    <name evidence="3" type="ORF">SMN809_LOCUS44831</name>
    <name evidence="6" type="ORF">SMN809_LOCUS54626</name>
</gene>
<evidence type="ECO:0000313" key="4">
    <source>
        <dbReference type="EMBL" id="CAF4780861.1"/>
    </source>
</evidence>
<evidence type="ECO:0000313" key="8">
    <source>
        <dbReference type="Proteomes" id="UP000681967"/>
    </source>
</evidence>
<reference evidence="4" key="1">
    <citation type="submission" date="2021-02" db="EMBL/GenBank/DDBJ databases">
        <authorList>
            <person name="Nowell W R."/>
        </authorList>
    </citation>
    <scope>NUCLEOTIDE SEQUENCE</scope>
</reference>
<organism evidence="4 8">
    <name type="scientific">Rotaria magnacalcarata</name>
    <dbReference type="NCBI Taxonomy" id="392030"/>
    <lineage>
        <taxon>Eukaryota</taxon>
        <taxon>Metazoa</taxon>
        <taxon>Spiralia</taxon>
        <taxon>Gnathifera</taxon>
        <taxon>Rotifera</taxon>
        <taxon>Eurotatoria</taxon>
        <taxon>Bdelloidea</taxon>
        <taxon>Philodinida</taxon>
        <taxon>Philodinidae</taxon>
        <taxon>Rotaria</taxon>
    </lineage>
</organism>
<feature type="region of interest" description="Disordered" evidence="1">
    <location>
        <begin position="1"/>
        <end position="62"/>
    </location>
</feature>
<evidence type="ECO:0000256" key="1">
    <source>
        <dbReference type="SAM" id="MobiDB-lite"/>
    </source>
</evidence>
<dbReference type="EMBL" id="CAJOBJ010193646">
    <property type="protein sequence ID" value="CAF4962039.1"/>
    <property type="molecule type" value="Genomic_DNA"/>
</dbReference>
<dbReference type="EMBL" id="CAJOBI010191039">
    <property type="protein sequence ID" value="CAF4961263.1"/>
    <property type="molecule type" value="Genomic_DNA"/>
</dbReference>
<sequence>NNDRGGRLNNNDNNGGGFRGRSGFHRGGRDDTGTGNSSGQTRFFSRGNNRGGNQDHSLPHQS</sequence>
<evidence type="ECO:0000313" key="2">
    <source>
        <dbReference type="EMBL" id="CAF4596181.1"/>
    </source>
</evidence>
<accession>A0A8S3B5P7</accession>
<dbReference type="Proteomes" id="UP000676336">
    <property type="component" value="Unassembled WGS sequence"/>
</dbReference>
<comment type="caution">
    <text evidence="4">The sequence shown here is derived from an EMBL/GenBank/DDBJ whole genome shotgun (WGS) entry which is preliminary data.</text>
</comment>
<evidence type="ECO:0000313" key="6">
    <source>
        <dbReference type="EMBL" id="CAF4961263.1"/>
    </source>
</evidence>
<feature type="non-terminal residue" evidence="4">
    <location>
        <position position="1"/>
    </location>
</feature>
<dbReference type="AlphaFoldDB" id="A0A8S3B5P7"/>
<feature type="non-terminal residue" evidence="4">
    <location>
        <position position="62"/>
    </location>
</feature>
<evidence type="ECO:0000313" key="3">
    <source>
        <dbReference type="EMBL" id="CAF4743831.1"/>
    </source>
</evidence>
<dbReference type="EMBL" id="CAJOBH010135773">
    <property type="protein sequence ID" value="CAF4780861.1"/>
    <property type="molecule type" value="Genomic_DNA"/>
</dbReference>
<protein>
    <submittedName>
        <fullName evidence="4">Uncharacterized protein</fullName>
    </submittedName>
</protein>
<dbReference type="EMBL" id="CAJOBH010141030">
    <property type="protein sequence ID" value="CAF4805294.1"/>
    <property type="molecule type" value="Genomic_DNA"/>
</dbReference>
<dbReference type="Proteomes" id="UP000681720">
    <property type="component" value="Unassembled WGS sequence"/>
</dbReference>